<dbReference type="AlphaFoldDB" id="A0A6C0DS52"/>
<reference evidence="1" key="1">
    <citation type="journal article" date="2020" name="Nature">
        <title>Giant virus diversity and host interactions through global metagenomics.</title>
        <authorList>
            <person name="Schulz F."/>
            <person name="Roux S."/>
            <person name="Paez-Espino D."/>
            <person name="Jungbluth S."/>
            <person name="Walsh D.A."/>
            <person name="Denef V.J."/>
            <person name="McMahon K.D."/>
            <person name="Konstantinidis K.T."/>
            <person name="Eloe-Fadrosh E.A."/>
            <person name="Kyrpides N.C."/>
            <person name="Woyke T."/>
        </authorList>
    </citation>
    <scope>NUCLEOTIDE SEQUENCE</scope>
    <source>
        <strain evidence="1">GVMAG-M-3300023174-57</strain>
    </source>
</reference>
<organism evidence="1">
    <name type="scientific">viral metagenome</name>
    <dbReference type="NCBI Taxonomy" id="1070528"/>
    <lineage>
        <taxon>unclassified sequences</taxon>
        <taxon>metagenomes</taxon>
        <taxon>organismal metagenomes</taxon>
    </lineage>
</organism>
<proteinExistence type="predicted"/>
<dbReference type="EMBL" id="MN739664">
    <property type="protein sequence ID" value="QHT19170.1"/>
    <property type="molecule type" value="Genomic_DNA"/>
</dbReference>
<accession>A0A6C0DS52</accession>
<protein>
    <submittedName>
        <fullName evidence="1">Uncharacterized protein</fullName>
    </submittedName>
</protein>
<name>A0A6C0DS52_9ZZZZ</name>
<evidence type="ECO:0000313" key="1">
    <source>
        <dbReference type="EMBL" id="QHT19170.1"/>
    </source>
</evidence>
<sequence>MSADAPTTNDVPDIKELPQFLKRWIAIEEEIASINTTLREKRKQSKAFKETILRIMQGNKVQQINTNKGAVVDRKRKIKEAISAKFMKKGLKEYFKGDEEKTNQIFEFIENKRKEEEKHDLKLQKEGEAETKN</sequence>
<dbReference type="InterPro" id="IPR043918">
    <property type="entry name" value="DUF5760"/>
</dbReference>
<dbReference type="Pfam" id="PF19064">
    <property type="entry name" value="DUF5760"/>
    <property type="match status" value="1"/>
</dbReference>